<dbReference type="KEGG" id="saqi:AXG55_11190"/>
<evidence type="ECO:0000313" key="2">
    <source>
        <dbReference type="Proteomes" id="UP000184731"/>
    </source>
</evidence>
<accession>A0A1L4D2M7</accession>
<name>A0A1L4D2M7_9BACT</name>
<reference evidence="1 2" key="1">
    <citation type="submission" date="2016-10" db="EMBL/GenBank/DDBJ databases">
        <title>Silvanigrella aquatica sp. nov., isolated from a freshwater lake located in the Black Forest, Germany, description of Silvanigrellaceae fam. nov., Silvanigrellales ord. nov., reclassification of the order Bdellovibrionales in the class Oligoflexia, reclassification of the families Bacteriovoracaceae and Halobacteriovoraceae in the new order Bacteriovoracales ord. nov., and reclassification of the family Pseudobacteriovoracaceae in the order Oligoflexiales.</title>
        <authorList>
            <person name="Hahn M.W."/>
            <person name="Schmidt J."/>
            <person name="Koll U."/>
            <person name="Rohde M."/>
            <person name="Verbag S."/>
            <person name="Pitt A."/>
            <person name="Nakai R."/>
            <person name="Naganuma T."/>
            <person name="Lang E."/>
        </authorList>
    </citation>
    <scope>NUCLEOTIDE SEQUENCE [LARGE SCALE GENOMIC DNA]</scope>
    <source>
        <strain evidence="1 2">MWH-Nonnen-W8red</strain>
    </source>
</reference>
<gene>
    <name evidence="1" type="ORF">AXG55_11190</name>
</gene>
<keyword evidence="2" id="KW-1185">Reference proteome</keyword>
<sequence>MISQKNILRQSALLSRVLIFMTILCLLLSRNVFAADEKKKDDPHAANSVSAPPPPVYIPPLPRHVEFPTVTYGKEQSVEGEMELNLATKNFWYVVVISSWNPKSKEITSILNHNYKVFESRKIGVIGLFSTDTVTSVSDWRTQNKPLFETGFASRNFLDALKNPKIPSVWVLGRRGEILQRLEIPSKEDMQKSVQRVMIMTGF</sequence>
<evidence type="ECO:0008006" key="3">
    <source>
        <dbReference type="Google" id="ProtNLM"/>
    </source>
</evidence>
<dbReference type="STRING" id="1915309.AXG55_11190"/>
<evidence type="ECO:0000313" key="1">
    <source>
        <dbReference type="EMBL" id="APJ04441.1"/>
    </source>
</evidence>
<dbReference type="OrthoDB" id="9837108at2"/>
<proteinExistence type="predicted"/>
<dbReference type="EMBL" id="CP017834">
    <property type="protein sequence ID" value="APJ04441.1"/>
    <property type="molecule type" value="Genomic_DNA"/>
</dbReference>
<dbReference type="Gene3D" id="3.40.30.10">
    <property type="entry name" value="Glutaredoxin"/>
    <property type="match status" value="1"/>
</dbReference>
<dbReference type="Proteomes" id="UP000184731">
    <property type="component" value="Chromosome"/>
</dbReference>
<dbReference type="RefSeq" id="WP_148698196.1">
    <property type="nucleotide sequence ID" value="NZ_CP017834.1"/>
</dbReference>
<organism evidence="1 2">
    <name type="scientific">Silvanigrella aquatica</name>
    <dbReference type="NCBI Taxonomy" id="1915309"/>
    <lineage>
        <taxon>Bacteria</taxon>
        <taxon>Pseudomonadati</taxon>
        <taxon>Bdellovibrionota</taxon>
        <taxon>Oligoflexia</taxon>
        <taxon>Silvanigrellales</taxon>
        <taxon>Silvanigrellaceae</taxon>
        <taxon>Silvanigrella</taxon>
    </lineage>
</organism>
<dbReference type="AlphaFoldDB" id="A0A1L4D2M7"/>
<protein>
    <recommendedName>
        <fullName evidence="3">Alkyl hydroperoxide reductase subunit C/ Thiol specific antioxidant domain-containing protein</fullName>
    </recommendedName>
</protein>